<dbReference type="Pfam" id="PF00593">
    <property type="entry name" value="TonB_dep_Rec_b-barrel"/>
    <property type="match status" value="1"/>
</dbReference>
<feature type="domain" description="Secretin/TonB short N-terminal" evidence="12">
    <location>
        <begin position="29"/>
        <end position="80"/>
    </location>
</feature>
<evidence type="ECO:0000256" key="9">
    <source>
        <dbReference type="ARBA" id="ARBA00023237"/>
    </source>
</evidence>
<evidence type="ECO:0000313" key="13">
    <source>
        <dbReference type="EMBL" id="NII06710.1"/>
    </source>
</evidence>
<evidence type="ECO:0000256" key="10">
    <source>
        <dbReference type="PROSITE-ProRule" id="PRU01360"/>
    </source>
</evidence>
<evidence type="ECO:0000256" key="1">
    <source>
        <dbReference type="ARBA" id="ARBA00004571"/>
    </source>
</evidence>
<protein>
    <submittedName>
        <fullName evidence="13">TonB-dependent receptor</fullName>
    </submittedName>
</protein>
<dbReference type="PANTHER" id="PTHR47234:SF2">
    <property type="entry name" value="TONB-DEPENDENT RECEPTOR"/>
    <property type="match status" value="1"/>
</dbReference>
<organism evidence="13 14">
    <name type="scientific">Luteibacter anthropi</name>
    <dbReference type="NCBI Taxonomy" id="564369"/>
    <lineage>
        <taxon>Bacteria</taxon>
        <taxon>Pseudomonadati</taxon>
        <taxon>Pseudomonadota</taxon>
        <taxon>Gammaproteobacteria</taxon>
        <taxon>Lysobacterales</taxon>
        <taxon>Rhodanobacteraceae</taxon>
        <taxon>Luteibacter</taxon>
    </lineage>
</organism>
<dbReference type="PANTHER" id="PTHR47234">
    <property type="match status" value="1"/>
</dbReference>
<keyword evidence="5 10" id="KW-0812">Transmembrane</keyword>
<proteinExistence type="inferred from homology"/>
<evidence type="ECO:0000313" key="14">
    <source>
        <dbReference type="Proteomes" id="UP000490980"/>
    </source>
</evidence>
<keyword evidence="3 10" id="KW-1134">Transmembrane beta strand</keyword>
<keyword evidence="4" id="KW-0410">Iron transport</keyword>
<name>A0A7X5ZII2_9GAMM</name>
<keyword evidence="8 10" id="KW-0472">Membrane</keyword>
<dbReference type="Gene3D" id="3.55.50.30">
    <property type="match status" value="1"/>
</dbReference>
<dbReference type="RefSeq" id="WP_166947890.1">
    <property type="nucleotide sequence ID" value="NZ_JAARLZ010000004.1"/>
</dbReference>
<dbReference type="Gene3D" id="2.170.130.10">
    <property type="entry name" value="TonB-dependent receptor, plug domain"/>
    <property type="match status" value="1"/>
</dbReference>
<dbReference type="GO" id="GO:0006826">
    <property type="term" value="P:iron ion transport"/>
    <property type="evidence" value="ECO:0007669"/>
    <property type="project" value="UniProtKB-KW"/>
</dbReference>
<comment type="caution">
    <text evidence="13">The sequence shown here is derived from an EMBL/GenBank/DDBJ whole genome shotgun (WGS) entry which is preliminary data.</text>
</comment>
<keyword evidence="6" id="KW-0408">Iron</keyword>
<dbReference type="InterPro" id="IPR036942">
    <property type="entry name" value="Beta-barrel_TonB_sf"/>
</dbReference>
<dbReference type="GO" id="GO:0009279">
    <property type="term" value="C:cell outer membrane"/>
    <property type="evidence" value="ECO:0007669"/>
    <property type="project" value="UniProtKB-SubCell"/>
</dbReference>
<dbReference type="Gene3D" id="2.40.170.20">
    <property type="entry name" value="TonB-dependent receptor, beta-barrel domain"/>
    <property type="match status" value="1"/>
</dbReference>
<dbReference type="PROSITE" id="PS52016">
    <property type="entry name" value="TONB_DEPENDENT_REC_3"/>
    <property type="match status" value="1"/>
</dbReference>
<evidence type="ECO:0000256" key="7">
    <source>
        <dbReference type="ARBA" id="ARBA00023077"/>
    </source>
</evidence>
<dbReference type="InterPro" id="IPR039426">
    <property type="entry name" value="TonB-dep_rcpt-like"/>
</dbReference>
<dbReference type="Pfam" id="PF07715">
    <property type="entry name" value="Plug"/>
    <property type="match status" value="1"/>
</dbReference>
<gene>
    <name evidence="13" type="ORF">HBF25_09965</name>
</gene>
<evidence type="ECO:0000256" key="3">
    <source>
        <dbReference type="ARBA" id="ARBA00022452"/>
    </source>
</evidence>
<evidence type="ECO:0000256" key="8">
    <source>
        <dbReference type="ARBA" id="ARBA00023136"/>
    </source>
</evidence>
<dbReference type="InterPro" id="IPR011662">
    <property type="entry name" value="Secretin/TonB_short_N"/>
</dbReference>
<dbReference type="InterPro" id="IPR000531">
    <property type="entry name" value="Beta-barrel_TonB"/>
</dbReference>
<comment type="similarity">
    <text evidence="10 11">Belongs to the TonB-dependent receptor family.</text>
</comment>
<dbReference type="SUPFAM" id="SSF56935">
    <property type="entry name" value="Porins"/>
    <property type="match status" value="1"/>
</dbReference>
<comment type="subcellular location">
    <subcellularLocation>
        <location evidence="1 10">Cell outer membrane</location>
        <topology evidence="1 10">Multi-pass membrane protein</topology>
    </subcellularLocation>
</comment>
<dbReference type="Proteomes" id="UP000490980">
    <property type="component" value="Unassembled WGS sequence"/>
</dbReference>
<evidence type="ECO:0000256" key="6">
    <source>
        <dbReference type="ARBA" id="ARBA00023004"/>
    </source>
</evidence>
<reference evidence="13 14" key="1">
    <citation type="submission" date="2020-03" db="EMBL/GenBank/DDBJ databases">
        <authorList>
            <person name="Lai Q."/>
        </authorList>
    </citation>
    <scope>NUCLEOTIDE SEQUENCE [LARGE SCALE GENOMIC DNA]</scope>
    <source>
        <strain evidence="13 14">CCUG 25036</strain>
    </source>
</reference>
<evidence type="ECO:0000256" key="5">
    <source>
        <dbReference type="ARBA" id="ARBA00022692"/>
    </source>
</evidence>
<dbReference type="AlphaFoldDB" id="A0A7X5ZII2"/>
<dbReference type="InterPro" id="IPR012910">
    <property type="entry name" value="Plug_dom"/>
</dbReference>
<dbReference type="EMBL" id="JAARLZ010000004">
    <property type="protein sequence ID" value="NII06710.1"/>
    <property type="molecule type" value="Genomic_DNA"/>
</dbReference>
<sequence length="932" mass="102141">MAASADVNYQIAAGPLDDVLRALARQGNVQLLYDAALTSLKHSDGVHGMHETSDALKEVLRGSGLKAVVVDGKTFVLRKLPPPPPPVEKPLHRIEALPAATRLLPVEVTGSHIRRTDVETASPMTVIDREQIEHSGYQTLYDLLRAQPGIRVSNSPVSTTDGAVYQNNGLSGASGAAAVDLRGLGSAATLFLIDGQRMAGYGLAQDDFSVVNDLNSIPLALVERVDILRDGASAIYGSDAMAGVINVVLRKNASGATLDGSYGWSDRGDARQRRGTATFGGSLGNDGHAMLSVDYLQRDPLLGRDRSWAALTKGPAEGGRSTPSDDNFFLDNARILFMPADCAPAKRSRLGVCLDDGAGVTSLQGALNSRSVMARLDHSFGSVEAYADLRWTRVEQEQQSAPVKQSLLLPVGHPDNKSQDDLAVYDYSFNDLGPVRDNTVSISRFLTLGARGAWGDGEWDVHVNEQHNDSSDVLMGLLRADTLAQAVQMGSFHINTVNTTQVRNAISPVLHRRAETTQNGISGHASHPVGELPGGTATVAVGVEAYRDRLHDIPDPLILSNRIFQFQTPSIRSENRWSTAAYVESFLPVAHRLDADIAWRFDRSQGYGHAWSPKLGLVWKALDGLSIRGTWARGYRAPSLLQLSRPTSLASAGFLTQVPKGVLPCAEEAYVDRYSSYCELRLNSVNNPQLRPETSKSYTLGVVWAPSDDASITLDYFRIRRDNEINVLPITYVLMHPRRYPRLFERNAAGELVALDQQLANLGKTDARVIDLETRFRIDTTRLGRFDIHADANYLKRLDRTIVDGMPVEHYAGYASQPRWTALLGVDWRYRDWTTTTNVRYTGSYRYETSSGSFQTCPVYLAAAGKCTTPAFVLVDLNLAYAGIRNWTIAFNVHNLLDHSPEYYGSPGTAYNPLFDDVVGRAYQLSFTLRLR</sequence>
<evidence type="ECO:0000256" key="2">
    <source>
        <dbReference type="ARBA" id="ARBA00022448"/>
    </source>
</evidence>
<dbReference type="CDD" id="cd01347">
    <property type="entry name" value="ligand_gated_channel"/>
    <property type="match status" value="1"/>
</dbReference>
<evidence type="ECO:0000259" key="12">
    <source>
        <dbReference type="SMART" id="SM00965"/>
    </source>
</evidence>
<accession>A0A7X5ZII2</accession>
<keyword evidence="14" id="KW-1185">Reference proteome</keyword>
<keyword evidence="9 10" id="KW-0998">Cell outer membrane</keyword>
<evidence type="ECO:0000256" key="11">
    <source>
        <dbReference type="RuleBase" id="RU003357"/>
    </source>
</evidence>
<dbReference type="InterPro" id="IPR037066">
    <property type="entry name" value="Plug_dom_sf"/>
</dbReference>
<keyword evidence="13" id="KW-0675">Receptor</keyword>
<keyword evidence="7 11" id="KW-0798">TonB box</keyword>
<dbReference type="SMART" id="SM00965">
    <property type="entry name" value="STN"/>
    <property type="match status" value="1"/>
</dbReference>
<evidence type="ECO:0000256" key="4">
    <source>
        <dbReference type="ARBA" id="ARBA00022496"/>
    </source>
</evidence>
<keyword evidence="2 10" id="KW-0813">Transport</keyword>
<keyword evidence="4" id="KW-0406">Ion transport</keyword>